<sequence length="202" mass="23032">MMETEPISDASTVTGSQFVALYASFTNIYYTLGQSLHCEVGLRPLCEKCNIINGEHETSYRYIQEKQEIESEAYRGLQLSQTNQANVYRQANTCSMIQKIKELQVKLDEIEGGDKKRTLEEDLTGEILWLCFCGIHSEVEQTLPEVVSYIRREGQMKGLFKIAEIMKRTPHPNLEDNQIHLWRILADTGAGVSKHQLLPVAH</sequence>
<protein>
    <submittedName>
        <fullName evidence="1">Uncharacterized protein</fullName>
    </submittedName>
</protein>
<accession>A0A0C3JRV1</accession>
<keyword evidence="2" id="KW-1185">Reference proteome</keyword>
<dbReference type="InParanoid" id="A0A0C3JRV1"/>
<dbReference type="EMBL" id="KN831998">
    <property type="protein sequence ID" value="KIO00212.1"/>
    <property type="molecule type" value="Genomic_DNA"/>
</dbReference>
<dbReference type="HOGENOM" id="CLU_1587176_0_0_1"/>
<reference evidence="2" key="2">
    <citation type="submission" date="2015-01" db="EMBL/GenBank/DDBJ databases">
        <title>Evolutionary Origins and Diversification of the Mycorrhizal Mutualists.</title>
        <authorList>
            <consortium name="DOE Joint Genome Institute"/>
            <consortium name="Mycorrhizal Genomics Consortium"/>
            <person name="Kohler A."/>
            <person name="Kuo A."/>
            <person name="Nagy L.G."/>
            <person name="Floudas D."/>
            <person name="Copeland A."/>
            <person name="Barry K.W."/>
            <person name="Cichocki N."/>
            <person name="Veneault-Fourrey C."/>
            <person name="LaButti K."/>
            <person name="Lindquist E.A."/>
            <person name="Lipzen A."/>
            <person name="Lundell T."/>
            <person name="Morin E."/>
            <person name="Murat C."/>
            <person name="Riley R."/>
            <person name="Ohm R."/>
            <person name="Sun H."/>
            <person name="Tunlid A."/>
            <person name="Henrissat B."/>
            <person name="Grigoriev I.V."/>
            <person name="Hibbett D.S."/>
            <person name="Martin F."/>
        </authorList>
    </citation>
    <scope>NUCLEOTIDE SEQUENCE [LARGE SCALE GENOMIC DNA]</scope>
    <source>
        <strain evidence="2">Marx 270</strain>
    </source>
</reference>
<dbReference type="Proteomes" id="UP000054217">
    <property type="component" value="Unassembled WGS sequence"/>
</dbReference>
<dbReference type="AlphaFoldDB" id="A0A0C3JRV1"/>
<evidence type="ECO:0000313" key="2">
    <source>
        <dbReference type="Proteomes" id="UP000054217"/>
    </source>
</evidence>
<gene>
    <name evidence="1" type="ORF">M404DRAFT_772118</name>
</gene>
<evidence type="ECO:0000313" key="1">
    <source>
        <dbReference type="EMBL" id="KIO00212.1"/>
    </source>
</evidence>
<name>A0A0C3JRV1_PISTI</name>
<proteinExistence type="predicted"/>
<organism evidence="1 2">
    <name type="scientific">Pisolithus tinctorius Marx 270</name>
    <dbReference type="NCBI Taxonomy" id="870435"/>
    <lineage>
        <taxon>Eukaryota</taxon>
        <taxon>Fungi</taxon>
        <taxon>Dikarya</taxon>
        <taxon>Basidiomycota</taxon>
        <taxon>Agaricomycotina</taxon>
        <taxon>Agaricomycetes</taxon>
        <taxon>Agaricomycetidae</taxon>
        <taxon>Boletales</taxon>
        <taxon>Sclerodermatineae</taxon>
        <taxon>Pisolithaceae</taxon>
        <taxon>Pisolithus</taxon>
    </lineage>
</organism>
<reference evidence="1 2" key="1">
    <citation type="submission" date="2014-04" db="EMBL/GenBank/DDBJ databases">
        <authorList>
            <consortium name="DOE Joint Genome Institute"/>
            <person name="Kuo A."/>
            <person name="Kohler A."/>
            <person name="Costa M.D."/>
            <person name="Nagy L.G."/>
            <person name="Floudas D."/>
            <person name="Copeland A."/>
            <person name="Barry K.W."/>
            <person name="Cichocki N."/>
            <person name="Veneault-Fourrey C."/>
            <person name="LaButti K."/>
            <person name="Lindquist E.A."/>
            <person name="Lipzen A."/>
            <person name="Lundell T."/>
            <person name="Morin E."/>
            <person name="Murat C."/>
            <person name="Sun H."/>
            <person name="Tunlid A."/>
            <person name="Henrissat B."/>
            <person name="Grigoriev I.V."/>
            <person name="Hibbett D.S."/>
            <person name="Martin F."/>
            <person name="Nordberg H.P."/>
            <person name="Cantor M.N."/>
            <person name="Hua S.X."/>
        </authorList>
    </citation>
    <scope>NUCLEOTIDE SEQUENCE [LARGE SCALE GENOMIC DNA]</scope>
    <source>
        <strain evidence="1 2">Marx 270</strain>
    </source>
</reference>